<evidence type="ECO:0000256" key="4">
    <source>
        <dbReference type="ARBA" id="ARBA00022692"/>
    </source>
</evidence>
<dbReference type="SUPFAM" id="SSF82689">
    <property type="entry name" value="Mechanosensitive channel protein MscS (YggB), C-terminal domain"/>
    <property type="match status" value="1"/>
</dbReference>
<dbReference type="EMBL" id="CAADEX010000046">
    <property type="protein sequence ID" value="VFJ54415.1"/>
    <property type="molecule type" value="Genomic_DNA"/>
</dbReference>
<evidence type="ECO:0000256" key="6">
    <source>
        <dbReference type="ARBA" id="ARBA00023136"/>
    </source>
</evidence>
<feature type="domain" description="Mechanosensitive ion channel MscS C-terminal" evidence="9">
    <location>
        <begin position="254"/>
        <end position="340"/>
    </location>
</feature>
<keyword evidence="3" id="KW-1003">Cell membrane</keyword>
<evidence type="ECO:0000256" key="3">
    <source>
        <dbReference type="ARBA" id="ARBA00022475"/>
    </source>
</evidence>
<dbReference type="InterPro" id="IPR011066">
    <property type="entry name" value="MscS_channel_C_sf"/>
</dbReference>
<evidence type="ECO:0000259" key="8">
    <source>
        <dbReference type="Pfam" id="PF00924"/>
    </source>
</evidence>
<dbReference type="Gene3D" id="1.10.287.1260">
    <property type="match status" value="1"/>
</dbReference>
<feature type="transmembrane region" description="Helical" evidence="7">
    <location>
        <begin position="97"/>
        <end position="118"/>
    </location>
</feature>
<dbReference type="Pfam" id="PF00924">
    <property type="entry name" value="MS_channel_2nd"/>
    <property type="match status" value="1"/>
</dbReference>
<dbReference type="Gene3D" id="3.30.70.100">
    <property type="match status" value="1"/>
</dbReference>
<evidence type="ECO:0000259" key="9">
    <source>
        <dbReference type="Pfam" id="PF21082"/>
    </source>
</evidence>
<dbReference type="InterPro" id="IPR006685">
    <property type="entry name" value="MscS_channel_2nd"/>
</dbReference>
<name>A0A450SLB6_9GAMM</name>
<dbReference type="AlphaFoldDB" id="A0A450SLB6"/>
<keyword evidence="4 7" id="KW-0812">Transmembrane</keyword>
<evidence type="ECO:0000256" key="7">
    <source>
        <dbReference type="SAM" id="Phobius"/>
    </source>
</evidence>
<sequence>MDTILPYLKNLSEYTLWGNTLENYLWALLIFLGVIFFSRVVAKTLLKKIDALARKTQTTLDERVTNTLNRFSAFIYWLIALRVATLSLQLEEILDKLLSGLLLVAIAVFAVKVVQILIDFGLKKKDPEKGQGIPPGVKLVLNLVVWVVAGIFVLDNLGFEVKTLVTSLGIGGIAVALASQNIFSDLFSSFTIYLDKPFDIGDFIVLGNDAGVVLKIGLKTTRIRLLRGEELVISNQELTSSRVQNFKKMQERRITFQVGVEYGTPSEKMRKIPDKVRKIMEDMGDKVRFDRCHFATFGDFSLIFDIVYYVHSPDYVEYMNAQQAINFEIKSHLESEGVNIAFPTQTVFVKST</sequence>
<feature type="domain" description="Mechanosensitive ion channel MscS" evidence="8">
    <location>
        <begin position="181"/>
        <end position="247"/>
    </location>
</feature>
<accession>A0A450SLB6</accession>
<proteinExistence type="inferred from homology"/>
<reference evidence="11" key="1">
    <citation type="submission" date="2019-02" db="EMBL/GenBank/DDBJ databases">
        <authorList>
            <person name="Gruber-Vodicka R. H."/>
            <person name="Seah K. B. B."/>
        </authorList>
    </citation>
    <scope>NUCLEOTIDE SEQUENCE</scope>
    <source>
        <strain evidence="11">BECK_DK47</strain>
    </source>
</reference>
<dbReference type="Gene3D" id="2.30.30.60">
    <property type="match status" value="1"/>
</dbReference>
<dbReference type="SUPFAM" id="SSF82861">
    <property type="entry name" value="Mechanosensitive channel protein MscS (YggB), transmembrane region"/>
    <property type="match status" value="1"/>
</dbReference>
<keyword evidence="6 7" id="KW-0472">Membrane</keyword>
<feature type="domain" description="Mechanosensitive ion channel transmembrane helices 2/3" evidence="10">
    <location>
        <begin position="140"/>
        <end position="180"/>
    </location>
</feature>
<evidence type="ECO:0000256" key="5">
    <source>
        <dbReference type="ARBA" id="ARBA00022989"/>
    </source>
</evidence>
<dbReference type="Pfam" id="PF21082">
    <property type="entry name" value="MS_channel_3rd"/>
    <property type="match status" value="1"/>
</dbReference>
<comment type="subcellular location">
    <subcellularLocation>
        <location evidence="1">Cell membrane</location>
        <topology evidence="1">Multi-pass membrane protein</topology>
    </subcellularLocation>
</comment>
<dbReference type="InterPro" id="IPR049142">
    <property type="entry name" value="MS_channel_1st"/>
</dbReference>
<evidence type="ECO:0000313" key="11">
    <source>
        <dbReference type="EMBL" id="VFJ54415.1"/>
    </source>
</evidence>
<dbReference type="Pfam" id="PF21088">
    <property type="entry name" value="MS_channel_1st"/>
    <property type="match status" value="1"/>
</dbReference>
<dbReference type="SUPFAM" id="SSF50182">
    <property type="entry name" value="Sm-like ribonucleoproteins"/>
    <property type="match status" value="1"/>
</dbReference>
<dbReference type="GO" id="GO:0005886">
    <property type="term" value="C:plasma membrane"/>
    <property type="evidence" value="ECO:0007669"/>
    <property type="project" value="UniProtKB-SubCell"/>
</dbReference>
<feature type="transmembrane region" description="Helical" evidence="7">
    <location>
        <begin position="139"/>
        <end position="158"/>
    </location>
</feature>
<feature type="transmembrane region" description="Helical" evidence="7">
    <location>
        <begin position="24"/>
        <end position="46"/>
    </location>
</feature>
<dbReference type="InterPro" id="IPR023408">
    <property type="entry name" value="MscS_beta-dom_sf"/>
</dbReference>
<feature type="transmembrane region" description="Helical" evidence="7">
    <location>
        <begin position="67"/>
        <end position="85"/>
    </location>
</feature>
<comment type="similarity">
    <text evidence="2">Belongs to the MscS (TC 1.A.23) family.</text>
</comment>
<dbReference type="InterPro" id="IPR049278">
    <property type="entry name" value="MS_channel_C"/>
</dbReference>
<dbReference type="InterPro" id="IPR011014">
    <property type="entry name" value="MscS_channel_TM-2"/>
</dbReference>
<keyword evidence="5 7" id="KW-1133">Transmembrane helix</keyword>
<gene>
    <name evidence="11" type="ORF">BECKDK2373B_GA0170837_104628</name>
</gene>
<dbReference type="PANTHER" id="PTHR30566:SF25">
    <property type="entry name" value="INNER MEMBRANE PROTEIN"/>
    <property type="match status" value="1"/>
</dbReference>
<dbReference type="PANTHER" id="PTHR30566">
    <property type="entry name" value="YNAI-RELATED MECHANOSENSITIVE ION CHANNEL"/>
    <property type="match status" value="1"/>
</dbReference>
<evidence type="ECO:0000256" key="2">
    <source>
        <dbReference type="ARBA" id="ARBA00008017"/>
    </source>
</evidence>
<evidence type="ECO:0000259" key="10">
    <source>
        <dbReference type="Pfam" id="PF21088"/>
    </source>
</evidence>
<organism evidence="11">
    <name type="scientific">Candidatus Kentrum sp. DK</name>
    <dbReference type="NCBI Taxonomy" id="2126562"/>
    <lineage>
        <taxon>Bacteria</taxon>
        <taxon>Pseudomonadati</taxon>
        <taxon>Pseudomonadota</taxon>
        <taxon>Gammaproteobacteria</taxon>
        <taxon>Candidatus Kentrum</taxon>
    </lineage>
</organism>
<dbReference type="InterPro" id="IPR010920">
    <property type="entry name" value="LSM_dom_sf"/>
</dbReference>
<evidence type="ECO:0000256" key="1">
    <source>
        <dbReference type="ARBA" id="ARBA00004651"/>
    </source>
</evidence>
<protein>
    <submittedName>
        <fullName evidence="11">Small-conductance mechanosensitive channel</fullName>
    </submittedName>
</protein>
<dbReference type="GO" id="GO:0008381">
    <property type="term" value="F:mechanosensitive monoatomic ion channel activity"/>
    <property type="evidence" value="ECO:0007669"/>
    <property type="project" value="UniProtKB-ARBA"/>
</dbReference>